<comment type="caution">
    <text evidence="3">The sequence shown here is derived from an EMBL/GenBank/DDBJ whole genome shotgun (WGS) entry which is preliminary data.</text>
</comment>
<evidence type="ECO:0000259" key="2">
    <source>
        <dbReference type="Pfam" id="PF02230"/>
    </source>
</evidence>
<dbReference type="Proteomes" id="UP001151582">
    <property type="component" value="Unassembled WGS sequence"/>
</dbReference>
<feature type="domain" description="Phospholipase/carboxylesterase/thioesterase" evidence="2">
    <location>
        <begin position="45"/>
        <end position="174"/>
    </location>
</feature>
<dbReference type="InterPro" id="IPR050565">
    <property type="entry name" value="LYPA1-2/EST-like"/>
</dbReference>
<dbReference type="OrthoDB" id="437457at2759"/>
<dbReference type="Gene3D" id="3.40.50.1820">
    <property type="entry name" value="alpha/beta hydrolase"/>
    <property type="match status" value="1"/>
</dbReference>
<reference evidence="3" key="1">
    <citation type="submission" date="2022-07" db="EMBL/GenBank/DDBJ databases">
        <title>Phylogenomic reconstructions and comparative analyses of Kickxellomycotina fungi.</title>
        <authorList>
            <person name="Reynolds N.K."/>
            <person name="Stajich J.E."/>
            <person name="Barry K."/>
            <person name="Grigoriev I.V."/>
            <person name="Crous P."/>
            <person name="Smith M.E."/>
        </authorList>
    </citation>
    <scope>NUCLEOTIDE SEQUENCE</scope>
    <source>
        <strain evidence="3">RSA 567</strain>
    </source>
</reference>
<keyword evidence="4" id="KW-1185">Reference proteome</keyword>
<dbReference type="Pfam" id="PF02230">
    <property type="entry name" value="Abhydrolase_2"/>
    <property type="match status" value="1"/>
</dbReference>
<dbReference type="InterPro" id="IPR029058">
    <property type="entry name" value="AB_hydrolase_fold"/>
</dbReference>
<sequence>MPPQAPIPAEFRALTFEYEPSSDGCNGNLLLLLHGLAIANGSSHRLKGIIDTRRRLSLLLRYLCCDKGWDPARLFLLGYAQGGSMALDTAICGDWPLALNPSATSLGGVVSISGPPLDEMVQAGTSVSSPDFRLNQVAAQMPILLTHGADDNAVPLSEARAKYTALSTRLHLRLAEFYMIPRKQQTMPNSAEELQKILGFFAERMVLRDLALERDPSVIEVERFGQP</sequence>
<proteinExistence type="inferred from homology"/>
<dbReference type="InterPro" id="IPR003140">
    <property type="entry name" value="PLipase/COase/thioEstase"/>
</dbReference>
<dbReference type="GO" id="GO:0005737">
    <property type="term" value="C:cytoplasm"/>
    <property type="evidence" value="ECO:0007669"/>
    <property type="project" value="TreeGrafter"/>
</dbReference>
<dbReference type="AlphaFoldDB" id="A0A9W8E7N2"/>
<name>A0A9W8E7N2_9FUNG</name>
<dbReference type="GO" id="GO:0052689">
    <property type="term" value="F:carboxylic ester hydrolase activity"/>
    <property type="evidence" value="ECO:0007669"/>
    <property type="project" value="TreeGrafter"/>
</dbReference>
<evidence type="ECO:0000313" key="3">
    <source>
        <dbReference type="EMBL" id="KAJ1976339.1"/>
    </source>
</evidence>
<evidence type="ECO:0000313" key="4">
    <source>
        <dbReference type="Proteomes" id="UP001151582"/>
    </source>
</evidence>
<dbReference type="GO" id="GO:0008474">
    <property type="term" value="F:palmitoyl-(protein) hydrolase activity"/>
    <property type="evidence" value="ECO:0007669"/>
    <property type="project" value="TreeGrafter"/>
</dbReference>
<dbReference type="EMBL" id="JANBQB010000440">
    <property type="protein sequence ID" value="KAJ1976339.1"/>
    <property type="molecule type" value="Genomic_DNA"/>
</dbReference>
<gene>
    <name evidence="3" type="ORF">H4R34_004012</name>
</gene>
<evidence type="ECO:0000256" key="1">
    <source>
        <dbReference type="ARBA" id="ARBA00006499"/>
    </source>
</evidence>
<dbReference type="PANTHER" id="PTHR10655:SF67">
    <property type="entry name" value="PHOSPHOLIPASE_CARBOXYLESTERASE SUPERFAMILY (AFU_ORTHOLOGUE AFUA_5G09340)"/>
    <property type="match status" value="1"/>
</dbReference>
<protein>
    <recommendedName>
        <fullName evidence="2">Phospholipase/carboxylesterase/thioesterase domain-containing protein</fullName>
    </recommendedName>
</protein>
<comment type="similarity">
    <text evidence="1">Belongs to the AB hydrolase superfamily. AB hydrolase 2 family.</text>
</comment>
<accession>A0A9W8E7N2</accession>
<dbReference type="SUPFAM" id="SSF53474">
    <property type="entry name" value="alpha/beta-Hydrolases"/>
    <property type="match status" value="1"/>
</dbReference>
<dbReference type="PANTHER" id="PTHR10655">
    <property type="entry name" value="LYSOPHOSPHOLIPASE-RELATED"/>
    <property type="match status" value="1"/>
</dbReference>
<organism evidence="3 4">
    <name type="scientific">Dimargaris verticillata</name>
    <dbReference type="NCBI Taxonomy" id="2761393"/>
    <lineage>
        <taxon>Eukaryota</taxon>
        <taxon>Fungi</taxon>
        <taxon>Fungi incertae sedis</taxon>
        <taxon>Zoopagomycota</taxon>
        <taxon>Kickxellomycotina</taxon>
        <taxon>Dimargaritomycetes</taxon>
        <taxon>Dimargaritales</taxon>
        <taxon>Dimargaritaceae</taxon>
        <taxon>Dimargaris</taxon>
    </lineage>
</organism>